<dbReference type="EMBL" id="OU895878">
    <property type="protein sequence ID" value="CAG9802150.1"/>
    <property type="molecule type" value="Genomic_DNA"/>
</dbReference>
<feature type="region of interest" description="Disordered" evidence="1">
    <location>
        <begin position="306"/>
        <end position="454"/>
    </location>
</feature>
<dbReference type="Proteomes" id="UP001153620">
    <property type="component" value="Chromosome 2"/>
</dbReference>
<feature type="region of interest" description="Disordered" evidence="1">
    <location>
        <begin position="541"/>
        <end position="560"/>
    </location>
</feature>
<name>A0A9N9RRX7_9DIPT</name>
<sequence>MWKVSVFITLCCLFIGTAHAASIDCNIDECRKPMKIYEELGCKPIYGSKSCCPKRFECPDDMKVVKDENKCTFEGIDYKIGEVLPRNSTTESKCVEACICSRYEEEPAKFLCTNSDCGISSFKVPGCINIYGDLNECCSTSIVCDDEEKEKLATCWDKEVEYHEGEKFISKSNPCYECLCHKDFDNTTIIEKNSHCHKLNCEIELKYKSFIQRGCLPIFENDKCCPVDWKCFDSSKKSKKVVKRSPDEDEDSSDENDSSEDSFEDDDDDSETVELKIPIIAEPAKVTPLEISQFLPPFEYNSEPIVSKEDENVKETTPQSSTTEKAIKDEEEEKEVKTTQKTLEETTLSSSSDEITTLSSTEASPVSQVVTEAVNDPTTSKIETTESVTEVESTTLSTESTTVTTEKTKKDESGEESDDESSDEENIFGGDLKKSDAEEDKSEVLISEVTDSDITTELVSSSTEIISESTTQSLSSTEAVYESTTESINEISTEVQTTVATIGDDFEKSLDQSEDTTTEVPEIITTESNIPTEAIKLTEEAKTTEPTFTSSKDQELTPPVPTKLDMLLTTLKQLQEYVSKLSMLTTTRTSESEPPASFVNFTVSRSLPITENNEENLAEDGIDVRSISKRSVDQKSVYVKFSNKEKGCTVGTQLYRIGDEIKTDDKCITCYCNYSPIGHCIRNEKCKST</sequence>
<keyword evidence="2" id="KW-0732">Signal</keyword>
<feature type="compositionally biased region" description="Acidic residues" evidence="1">
    <location>
        <begin position="247"/>
        <end position="271"/>
    </location>
</feature>
<proteinExistence type="predicted"/>
<gene>
    <name evidence="3" type="ORF">CHIRRI_LOCUS5065</name>
</gene>
<keyword evidence="4" id="KW-1185">Reference proteome</keyword>
<reference evidence="3" key="1">
    <citation type="submission" date="2022-01" db="EMBL/GenBank/DDBJ databases">
        <authorList>
            <person name="King R."/>
        </authorList>
    </citation>
    <scope>NUCLEOTIDE SEQUENCE</scope>
</reference>
<evidence type="ECO:0000313" key="4">
    <source>
        <dbReference type="Proteomes" id="UP001153620"/>
    </source>
</evidence>
<feature type="region of interest" description="Disordered" evidence="1">
    <location>
        <begin position="459"/>
        <end position="478"/>
    </location>
</feature>
<feature type="signal peptide" evidence="2">
    <location>
        <begin position="1"/>
        <end position="20"/>
    </location>
</feature>
<feature type="region of interest" description="Disordered" evidence="1">
    <location>
        <begin position="242"/>
        <end position="271"/>
    </location>
</feature>
<feature type="compositionally biased region" description="Basic and acidic residues" evidence="1">
    <location>
        <begin position="334"/>
        <end position="344"/>
    </location>
</feature>
<evidence type="ECO:0000256" key="1">
    <source>
        <dbReference type="SAM" id="MobiDB-lite"/>
    </source>
</evidence>
<feature type="chain" id="PRO_5040260679" evidence="2">
    <location>
        <begin position="21"/>
        <end position="689"/>
    </location>
</feature>
<feature type="compositionally biased region" description="Acidic residues" evidence="1">
    <location>
        <begin position="413"/>
        <end position="426"/>
    </location>
</feature>
<feature type="compositionally biased region" description="Low complexity" evidence="1">
    <location>
        <begin position="345"/>
        <end position="362"/>
    </location>
</feature>
<accession>A0A9N9RRX7</accession>
<dbReference type="AlphaFoldDB" id="A0A9N9RRX7"/>
<organism evidence="3 4">
    <name type="scientific">Chironomus riparius</name>
    <dbReference type="NCBI Taxonomy" id="315576"/>
    <lineage>
        <taxon>Eukaryota</taxon>
        <taxon>Metazoa</taxon>
        <taxon>Ecdysozoa</taxon>
        <taxon>Arthropoda</taxon>
        <taxon>Hexapoda</taxon>
        <taxon>Insecta</taxon>
        <taxon>Pterygota</taxon>
        <taxon>Neoptera</taxon>
        <taxon>Endopterygota</taxon>
        <taxon>Diptera</taxon>
        <taxon>Nematocera</taxon>
        <taxon>Chironomoidea</taxon>
        <taxon>Chironomidae</taxon>
        <taxon>Chironominae</taxon>
        <taxon>Chironomus</taxon>
    </lineage>
</organism>
<dbReference type="OrthoDB" id="365605at2759"/>
<protein>
    <submittedName>
        <fullName evidence="3">Uncharacterized protein</fullName>
    </submittedName>
</protein>
<evidence type="ECO:0000313" key="3">
    <source>
        <dbReference type="EMBL" id="CAG9802150.1"/>
    </source>
</evidence>
<reference evidence="3" key="2">
    <citation type="submission" date="2022-10" db="EMBL/GenBank/DDBJ databases">
        <authorList>
            <consortium name="ENA_rothamsted_submissions"/>
            <consortium name="culmorum"/>
            <person name="King R."/>
        </authorList>
    </citation>
    <scope>NUCLEOTIDE SEQUENCE</scope>
</reference>
<evidence type="ECO:0000256" key="2">
    <source>
        <dbReference type="SAM" id="SignalP"/>
    </source>
</evidence>
<feature type="compositionally biased region" description="Low complexity" evidence="1">
    <location>
        <begin position="378"/>
        <end position="405"/>
    </location>
</feature>